<dbReference type="EMBL" id="LSSL01001969">
    <property type="protein sequence ID" value="OLY82041.1"/>
    <property type="molecule type" value="Genomic_DNA"/>
</dbReference>
<gene>
    <name evidence="1" type="ORF">AYI68_g3847</name>
</gene>
<comment type="caution">
    <text evidence="1">The sequence shown here is derived from an EMBL/GenBank/DDBJ whole genome shotgun (WGS) entry which is preliminary data.</text>
</comment>
<dbReference type="AlphaFoldDB" id="A0A1R0GYR5"/>
<organism evidence="1 2">
    <name type="scientific">Smittium mucronatum</name>
    <dbReference type="NCBI Taxonomy" id="133383"/>
    <lineage>
        <taxon>Eukaryota</taxon>
        <taxon>Fungi</taxon>
        <taxon>Fungi incertae sedis</taxon>
        <taxon>Zoopagomycota</taxon>
        <taxon>Kickxellomycotina</taxon>
        <taxon>Harpellomycetes</taxon>
        <taxon>Harpellales</taxon>
        <taxon>Legeriomycetaceae</taxon>
        <taxon>Smittium</taxon>
    </lineage>
</organism>
<protein>
    <submittedName>
        <fullName evidence="1">Uncharacterized protein</fullName>
    </submittedName>
</protein>
<sequence>MNAFGLSSQGPVLCTNASARPSFPEIKLRKGIESILIPISSDTEYLPSYVVLTLTDVSLLTPFKLLDPRVISTFSPSFVYWKSFLQ</sequence>
<proteinExistence type="predicted"/>
<name>A0A1R0GYR5_9FUNG</name>
<dbReference type="Proteomes" id="UP000187455">
    <property type="component" value="Unassembled WGS sequence"/>
</dbReference>
<accession>A0A1R0GYR5</accession>
<evidence type="ECO:0000313" key="2">
    <source>
        <dbReference type="Proteomes" id="UP000187455"/>
    </source>
</evidence>
<evidence type="ECO:0000313" key="1">
    <source>
        <dbReference type="EMBL" id="OLY82041.1"/>
    </source>
</evidence>
<keyword evidence="2" id="KW-1185">Reference proteome</keyword>
<reference evidence="1 2" key="1">
    <citation type="journal article" date="2016" name="Mol. Biol. Evol.">
        <title>Genome-Wide Survey of Gut Fungi (Harpellales) Reveals the First Horizontally Transferred Ubiquitin Gene from a Mosquito Host.</title>
        <authorList>
            <person name="Wang Y."/>
            <person name="White M.M."/>
            <person name="Kvist S."/>
            <person name="Moncalvo J.M."/>
        </authorList>
    </citation>
    <scope>NUCLEOTIDE SEQUENCE [LARGE SCALE GENOMIC DNA]</scope>
    <source>
        <strain evidence="1 2">ALG-7-W6</strain>
    </source>
</reference>